<dbReference type="Pfam" id="PF04773">
    <property type="entry name" value="FecR"/>
    <property type="match status" value="1"/>
</dbReference>
<evidence type="ECO:0000259" key="2">
    <source>
        <dbReference type="Pfam" id="PF04773"/>
    </source>
</evidence>
<dbReference type="Gene3D" id="2.60.120.1440">
    <property type="match status" value="1"/>
</dbReference>
<protein>
    <submittedName>
        <fullName evidence="4">Putative anti-sigma factor</fullName>
    </submittedName>
</protein>
<organism evidence="4">
    <name type="scientific">hydrothermal vent metagenome</name>
    <dbReference type="NCBI Taxonomy" id="652676"/>
    <lineage>
        <taxon>unclassified sequences</taxon>
        <taxon>metagenomes</taxon>
        <taxon>ecological metagenomes</taxon>
    </lineage>
</organism>
<dbReference type="GO" id="GO:0016989">
    <property type="term" value="F:sigma factor antagonist activity"/>
    <property type="evidence" value="ECO:0007669"/>
    <property type="project" value="TreeGrafter"/>
</dbReference>
<feature type="domain" description="Protein FecR C-terminal" evidence="3">
    <location>
        <begin position="326"/>
        <end position="392"/>
    </location>
</feature>
<name>A0A3B0U9V0_9ZZZZ</name>
<evidence type="ECO:0000313" key="4">
    <source>
        <dbReference type="EMBL" id="VAW25143.1"/>
    </source>
</evidence>
<dbReference type="FunFam" id="2.60.120.1440:FF:000001">
    <property type="entry name" value="Putative anti-sigma factor"/>
    <property type="match status" value="1"/>
</dbReference>
<dbReference type="InterPro" id="IPR032508">
    <property type="entry name" value="FecR_C"/>
</dbReference>
<dbReference type="PANTHER" id="PTHR30273:SF2">
    <property type="entry name" value="PROTEIN FECR"/>
    <property type="match status" value="1"/>
</dbReference>
<gene>
    <name evidence="4" type="ORF">MNBD_BACTEROID01-345</name>
</gene>
<dbReference type="AlphaFoldDB" id="A0A3B0U9V0"/>
<dbReference type="Gene3D" id="3.55.50.30">
    <property type="match status" value="1"/>
</dbReference>
<keyword evidence="1" id="KW-0472">Membrane</keyword>
<dbReference type="EMBL" id="UOEP01000238">
    <property type="protein sequence ID" value="VAW25143.1"/>
    <property type="molecule type" value="Genomic_DNA"/>
</dbReference>
<keyword evidence="1" id="KW-1133">Transmembrane helix</keyword>
<proteinExistence type="predicted"/>
<evidence type="ECO:0000259" key="3">
    <source>
        <dbReference type="Pfam" id="PF16344"/>
    </source>
</evidence>
<feature type="transmembrane region" description="Helical" evidence="1">
    <location>
        <begin position="98"/>
        <end position="116"/>
    </location>
</feature>
<accession>A0A3B0U9V0</accession>
<feature type="domain" description="FecR protein" evidence="2">
    <location>
        <begin position="190"/>
        <end position="266"/>
    </location>
</feature>
<sequence length="400" mass="46325">MMNRFDNYKFEDFLLDPDFCAWVMDKKKHLNKDYSAYFEKNPSVYKTALRAKLVLELLKDENVSIPLTRKIQIWDLVRNAINKTQASKKNWIGRSFKYAAIIVVVVGIASLFYLNMNRDNEIDQYIASYRTDYTETVLKLDNGQEFKIASEESEIVYNTEGDEIVINNNQSIELSKKKKARQHQLIVPFGKKSKIILEDQSEVWLNAGSQLIYPDVFDGKKREVMLIGEAFFKVVKNKEKPFVVKTEKMRIEVLGTSFNIRAYPDENIEEAVLVEGGISLALKNKIINNKVELRPNQRLVVSNESLDYNVSEVNVEDFTSWIDGVFIFNDEPLQIVLKRVSRYYNCKITWTGQINPKFISGKLDLKEDANKVLDAIAVISDGEYFEENGQIIFKLKNENE</sequence>
<dbReference type="InterPro" id="IPR012373">
    <property type="entry name" value="Ferrdict_sens_TM"/>
</dbReference>
<keyword evidence="1" id="KW-0812">Transmembrane</keyword>
<reference evidence="4" key="1">
    <citation type="submission" date="2018-06" db="EMBL/GenBank/DDBJ databases">
        <authorList>
            <person name="Zhirakovskaya E."/>
        </authorList>
    </citation>
    <scope>NUCLEOTIDE SEQUENCE</scope>
</reference>
<dbReference type="PANTHER" id="PTHR30273">
    <property type="entry name" value="PERIPLASMIC SIGNAL SENSOR AND SIGMA FACTOR ACTIVATOR FECR-RELATED"/>
    <property type="match status" value="1"/>
</dbReference>
<evidence type="ECO:0000256" key="1">
    <source>
        <dbReference type="SAM" id="Phobius"/>
    </source>
</evidence>
<dbReference type="Pfam" id="PF16344">
    <property type="entry name" value="FecR_C"/>
    <property type="match status" value="1"/>
</dbReference>
<dbReference type="InterPro" id="IPR006860">
    <property type="entry name" value="FecR"/>
</dbReference>